<feature type="transmembrane region" description="Helical" evidence="8">
    <location>
        <begin position="208"/>
        <end position="226"/>
    </location>
</feature>
<feature type="transmembrane region" description="Helical" evidence="8">
    <location>
        <begin position="12"/>
        <end position="34"/>
    </location>
</feature>
<dbReference type="GO" id="GO:0016758">
    <property type="term" value="F:hexosyltransferase activity"/>
    <property type="evidence" value="ECO:0007669"/>
    <property type="project" value="InterPro"/>
</dbReference>
<protein>
    <submittedName>
        <fullName evidence="9">DUF2029 domain-containing protein</fullName>
    </submittedName>
</protein>
<keyword evidence="5 8" id="KW-1133">Transmembrane helix</keyword>
<feature type="transmembrane region" description="Helical" evidence="8">
    <location>
        <begin position="85"/>
        <end position="106"/>
    </location>
</feature>
<feature type="transmembrane region" description="Helical" evidence="8">
    <location>
        <begin position="377"/>
        <end position="398"/>
    </location>
</feature>
<evidence type="ECO:0000256" key="7">
    <source>
        <dbReference type="ARBA" id="ARBA00024033"/>
    </source>
</evidence>
<evidence type="ECO:0000256" key="1">
    <source>
        <dbReference type="ARBA" id="ARBA00004651"/>
    </source>
</evidence>
<evidence type="ECO:0000256" key="4">
    <source>
        <dbReference type="ARBA" id="ARBA00022692"/>
    </source>
</evidence>
<dbReference type="EMBL" id="VBOY01000030">
    <property type="protein sequence ID" value="TMQ67801.1"/>
    <property type="molecule type" value="Genomic_DNA"/>
</dbReference>
<evidence type="ECO:0000313" key="10">
    <source>
        <dbReference type="Proteomes" id="UP000316609"/>
    </source>
</evidence>
<evidence type="ECO:0000256" key="5">
    <source>
        <dbReference type="ARBA" id="ARBA00022989"/>
    </source>
</evidence>
<evidence type="ECO:0000313" key="9">
    <source>
        <dbReference type="EMBL" id="TMQ67801.1"/>
    </source>
</evidence>
<sequence>MSGRAAARTRSAAGQGVLEIAGILVLALSVAFTIGRRWGDAWDFATFYHAATALGRGLDPYRLDTLSAVAGRSITLPFLYPPVTFALFLPFTWLSLPTATTVWLVLKLGLQAGLVHLWRMFLPGTRLLGLIAMAVFAFDASLLWDLKTGNVSVVEQFLLWLGFACYLEDRRRAFAALVVIASTFKLLPIAFLALLLVPSRTRHASRGLALAGLALFAAIVFAPSWLGPTWAHGYLGSLRIERPYGERNPSALGILDMALHGAPPPGSDRMDRALLGWGLWSGALVALSAPRLRRVWAERDPRQSVFVAAFLFALVAPRMMVYSYLLLVAPALALARDLFPRPAVRALALVPVVAQGIFQLLPAWWRAPVLMGLPRPAALVVANLSYFVALLLWLSWLWRGRHPRR</sequence>
<name>A0A538TW30_UNCEI</name>
<evidence type="ECO:0000256" key="6">
    <source>
        <dbReference type="ARBA" id="ARBA00023136"/>
    </source>
</evidence>
<evidence type="ECO:0000256" key="2">
    <source>
        <dbReference type="ARBA" id="ARBA00022475"/>
    </source>
</evidence>
<dbReference type="AlphaFoldDB" id="A0A538TW30"/>
<keyword evidence="3" id="KW-0808">Transferase</keyword>
<keyword evidence="2" id="KW-1003">Cell membrane</keyword>
<organism evidence="9 10">
    <name type="scientific">Eiseniibacteriota bacterium</name>
    <dbReference type="NCBI Taxonomy" id="2212470"/>
    <lineage>
        <taxon>Bacteria</taxon>
        <taxon>Candidatus Eiseniibacteriota</taxon>
    </lineage>
</organism>
<dbReference type="InterPro" id="IPR018584">
    <property type="entry name" value="GT87"/>
</dbReference>
<feature type="transmembrane region" description="Helical" evidence="8">
    <location>
        <begin position="304"/>
        <end position="326"/>
    </location>
</feature>
<comment type="caution">
    <text evidence="9">The sequence shown here is derived from an EMBL/GenBank/DDBJ whole genome shotgun (WGS) entry which is preliminary data.</text>
</comment>
<evidence type="ECO:0000256" key="3">
    <source>
        <dbReference type="ARBA" id="ARBA00022679"/>
    </source>
</evidence>
<gene>
    <name evidence="9" type="ORF">E6K78_03460</name>
</gene>
<keyword evidence="4 8" id="KW-0812">Transmembrane</keyword>
<reference evidence="9 10" key="1">
    <citation type="journal article" date="2019" name="Nat. Microbiol.">
        <title>Mediterranean grassland soil C-N compound turnover is dependent on rainfall and depth, and is mediated by genomically divergent microorganisms.</title>
        <authorList>
            <person name="Diamond S."/>
            <person name="Andeer P.F."/>
            <person name="Li Z."/>
            <person name="Crits-Christoph A."/>
            <person name="Burstein D."/>
            <person name="Anantharaman K."/>
            <person name="Lane K.R."/>
            <person name="Thomas B.C."/>
            <person name="Pan C."/>
            <person name="Northen T.R."/>
            <person name="Banfield J.F."/>
        </authorList>
    </citation>
    <scope>NUCLEOTIDE SEQUENCE [LARGE SCALE GENOMIC DNA]</scope>
    <source>
        <strain evidence="9">WS_8</strain>
    </source>
</reference>
<feature type="transmembrane region" description="Helical" evidence="8">
    <location>
        <begin position="127"/>
        <end position="144"/>
    </location>
</feature>
<feature type="transmembrane region" description="Helical" evidence="8">
    <location>
        <begin position="173"/>
        <end position="196"/>
    </location>
</feature>
<dbReference type="Proteomes" id="UP000316609">
    <property type="component" value="Unassembled WGS sequence"/>
</dbReference>
<dbReference type="Pfam" id="PF09594">
    <property type="entry name" value="GT87"/>
    <property type="match status" value="1"/>
</dbReference>
<accession>A0A538TW30</accession>
<proteinExistence type="inferred from homology"/>
<keyword evidence="6 8" id="KW-0472">Membrane</keyword>
<comment type="similarity">
    <text evidence="7">Belongs to the glycosyltransferase 87 family.</text>
</comment>
<feature type="transmembrane region" description="Helical" evidence="8">
    <location>
        <begin position="274"/>
        <end position="292"/>
    </location>
</feature>
<comment type="subcellular location">
    <subcellularLocation>
        <location evidence="1">Cell membrane</location>
        <topology evidence="1">Multi-pass membrane protein</topology>
    </subcellularLocation>
</comment>
<evidence type="ECO:0000256" key="8">
    <source>
        <dbReference type="SAM" id="Phobius"/>
    </source>
</evidence>
<dbReference type="GO" id="GO:0005886">
    <property type="term" value="C:plasma membrane"/>
    <property type="evidence" value="ECO:0007669"/>
    <property type="project" value="UniProtKB-SubCell"/>
</dbReference>